<name>A0ABT5JVC5_9BURK</name>
<dbReference type="PANTHER" id="PTHR32305">
    <property type="match status" value="1"/>
</dbReference>
<comment type="caution">
    <text evidence="7">The sequence shown here is derived from an EMBL/GenBank/DDBJ whole genome shotgun (WGS) entry which is preliminary data.</text>
</comment>
<reference evidence="7 8" key="1">
    <citation type="submission" date="2022-10" db="EMBL/GenBank/DDBJ databases">
        <title>Janthinobacterium sp. hw3 Genome sequencing.</title>
        <authorList>
            <person name="Park S."/>
        </authorList>
    </citation>
    <scope>NUCLEOTIDE SEQUENCE [LARGE SCALE GENOMIC DNA]</scope>
    <source>
        <strain evidence="8">hw3</strain>
    </source>
</reference>
<accession>A0ABT5JVC5</accession>
<dbReference type="Proteomes" id="UP001221208">
    <property type="component" value="Unassembled WGS sequence"/>
</dbReference>
<dbReference type="InterPro" id="IPR028244">
    <property type="entry name" value="T6SS_Rhs_Vgr_dom"/>
</dbReference>
<dbReference type="Pfam" id="PF13296">
    <property type="entry name" value="T6SS_Vgr"/>
    <property type="match status" value="1"/>
</dbReference>
<dbReference type="SUPFAM" id="SSF69255">
    <property type="entry name" value="gp5 N-terminal domain-like"/>
    <property type="match status" value="1"/>
</dbReference>
<dbReference type="InterPro" id="IPR018769">
    <property type="entry name" value="VgrG2_DUF2345"/>
</dbReference>
<dbReference type="InterPro" id="IPR017847">
    <property type="entry name" value="T6SS_RhsGE_Vgr_subset"/>
</dbReference>
<dbReference type="Pfam" id="PF05954">
    <property type="entry name" value="Phage_GPD"/>
    <property type="match status" value="1"/>
</dbReference>
<dbReference type="InterPro" id="IPR006531">
    <property type="entry name" value="Gp5/Vgr_OB"/>
</dbReference>
<comment type="similarity">
    <text evidence="2">Belongs to the VgrG protein family.</text>
</comment>
<protein>
    <submittedName>
        <fullName evidence="7">Type VI secretion system tip protein TssI/VgrG</fullName>
    </submittedName>
</protein>
<sequence length="874" mass="95433">MTTFQGDTATLAALDQTQQDRRLLRMSFPRNDAPPNALMLANRLDATESMSRDFRYEIEVLSDSAHIPLKEVTGKMVGIALVREDGKLRHFNGYVHEFSLVKTDGGFAFYRMVLRPWLADLRLRRDCATFQNMSTSELCKTIFSRYLKRRYMTRLVEDDPDVTMRIQHNESDHNHLHRRLEASGWHYWYEHAPDGHTLWLGDDTRQAAPIDGAAPDMAFHRHSGSLEDDGVAQWRPARRVGSGESIVGSFDFKSARAAQGERLSSNRQGAVPSYEVFEDMGAYGFNPGGNGGDALAQRRMEEHDARGQYFDAGGNDRRAQPGRWFTLSGHFSDAPRAGAGDADAAPDRVGERQYLILSVHHLASNNYQDGSAAPSSYTNTFTCVRKSLPWRPGRGFHSKDTRMHGVQTAVVVGPAGEEIHTDEYGRVKVQFHWDRAGKFDAASSAWVRVMTPWAGQGFGHISLPRVGDEVVVQFLDGNCDRPLIIGSVYNAARMPPWELPRHKTQSGVLSRSTVGGDAAQANALRFEDQLGKNGVQLGSSHGRSELNLGWLRQPNNAAGAEPRGEGAELRSDEHLALRAGKGLLLSAWNSAGARQLARGEYLALLEECIKLASSLGQYAAEHQALPLDNKEQEALQAALQRWEHGSNTSPRGQDGGAPVIAASAPAGISFATPKNIVSYAGANLDMVAQQHLQLTAGQRFNVNAGKGVSLFAHSEGIRAIAHNGKLILQSQHDDTAINSAKNVNITANDSKIVLMAKELHLVAEDGSFIKIGAGGITLGSNGDIRHKASSFPFSGPATMHTELPTFGGGAPDQQFIVKYGAHTDAAMVAANRQFEIDMSDGSTIKGVTDADGKTAILQRDAMHIADIRILKDNK</sequence>
<feature type="domain" description="DUF2345" evidence="5">
    <location>
        <begin position="653"/>
        <end position="797"/>
    </location>
</feature>
<keyword evidence="8" id="KW-1185">Reference proteome</keyword>
<evidence type="ECO:0000313" key="7">
    <source>
        <dbReference type="EMBL" id="MDC8756676.1"/>
    </source>
</evidence>
<evidence type="ECO:0000256" key="1">
    <source>
        <dbReference type="ARBA" id="ARBA00004613"/>
    </source>
</evidence>
<feature type="domain" description="Gp5/Type VI secretion system Vgr protein OB-fold" evidence="4">
    <location>
        <begin position="420"/>
        <end position="489"/>
    </location>
</feature>
<dbReference type="Gene3D" id="3.55.50.10">
    <property type="entry name" value="Baseplate protein-like domains"/>
    <property type="match status" value="1"/>
</dbReference>
<dbReference type="SUPFAM" id="SSF69349">
    <property type="entry name" value="Phage fibre proteins"/>
    <property type="match status" value="1"/>
</dbReference>
<keyword evidence="3" id="KW-0964">Secreted</keyword>
<evidence type="ECO:0000259" key="4">
    <source>
        <dbReference type="Pfam" id="PF04717"/>
    </source>
</evidence>
<dbReference type="Gene3D" id="4.10.220.110">
    <property type="match status" value="1"/>
</dbReference>
<dbReference type="EMBL" id="JAQQXR010000001">
    <property type="protein sequence ID" value="MDC8756676.1"/>
    <property type="molecule type" value="Genomic_DNA"/>
</dbReference>
<dbReference type="Pfam" id="PF04717">
    <property type="entry name" value="Phage_base_V"/>
    <property type="match status" value="1"/>
</dbReference>
<evidence type="ECO:0000259" key="5">
    <source>
        <dbReference type="Pfam" id="PF10106"/>
    </source>
</evidence>
<dbReference type="Gene3D" id="2.30.110.50">
    <property type="match status" value="1"/>
</dbReference>
<dbReference type="PANTHER" id="PTHR32305:SF15">
    <property type="entry name" value="PROTEIN RHSA-RELATED"/>
    <property type="match status" value="1"/>
</dbReference>
<dbReference type="InterPro" id="IPR050708">
    <property type="entry name" value="T6SS_VgrG/RHS"/>
</dbReference>
<organism evidence="7 8">
    <name type="scientific">Janthinobacterium fluminis</name>
    <dbReference type="NCBI Taxonomy" id="2987524"/>
    <lineage>
        <taxon>Bacteria</taxon>
        <taxon>Pseudomonadati</taxon>
        <taxon>Pseudomonadota</taxon>
        <taxon>Betaproteobacteria</taxon>
        <taxon>Burkholderiales</taxon>
        <taxon>Oxalobacteraceae</taxon>
        <taxon>Janthinobacterium</taxon>
    </lineage>
</organism>
<comment type="subcellular location">
    <subcellularLocation>
        <location evidence="1">Secreted</location>
    </subcellularLocation>
</comment>
<feature type="domain" description="Putative type VI secretion system Rhs element associated Vgr" evidence="6">
    <location>
        <begin position="519"/>
        <end position="619"/>
    </location>
</feature>
<dbReference type="InterPro" id="IPR037026">
    <property type="entry name" value="Vgr_OB-fold_dom_sf"/>
</dbReference>
<dbReference type="Pfam" id="PF10106">
    <property type="entry name" value="DUF2345"/>
    <property type="match status" value="1"/>
</dbReference>
<evidence type="ECO:0000256" key="2">
    <source>
        <dbReference type="ARBA" id="ARBA00005558"/>
    </source>
</evidence>
<evidence type="ECO:0000313" key="8">
    <source>
        <dbReference type="Proteomes" id="UP001221208"/>
    </source>
</evidence>
<dbReference type="SUPFAM" id="SSF69279">
    <property type="entry name" value="Phage tail proteins"/>
    <property type="match status" value="2"/>
</dbReference>
<dbReference type="Gene3D" id="2.40.50.230">
    <property type="entry name" value="Gp5 N-terminal domain"/>
    <property type="match status" value="1"/>
</dbReference>
<dbReference type="NCBIfam" id="TIGR03361">
    <property type="entry name" value="VI_Rhs_Vgr"/>
    <property type="match status" value="1"/>
</dbReference>
<proteinExistence type="inferred from homology"/>
<dbReference type="RefSeq" id="WP_273669313.1">
    <property type="nucleotide sequence ID" value="NZ_JAQQXR010000001.1"/>
</dbReference>
<evidence type="ECO:0000259" key="6">
    <source>
        <dbReference type="Pfam" id="PF13296"/>
    </source>
</evidence>
<dbReference type="InterPro" id="IPR006533">
    <property type="entry name" value="T6SS_Vgr_RhsGE"/>
</dbReference>
<dbReference type="NCBIfam" id="TIGR01646">
    <property type="entry name" value="vgr_GE"/>
    <property type="match status" value="1"/>
</dbReference>
<gene>
    <name evidence="7" type="primary">tssI</name>
    <name evidence="7" type="ORF">OIK44_03625</name>
</gene>
<evidence type="ECO:0000256" key="3">
    <source>
        <dbReference type="ARBA" id="ARBA00022525"/>
    </source>
</evidence>